<reference evidence="2" key="1">
    <citation type="submission" date="2011-03" db="EMBL/GenBank/DDBJ databases">
        <title>Draft genome sequence of Brevundimonas diminuta.</title>
        <authorList>
            <person name="Brown P.J.B."/>
            <person name="Buechlein A."/>
            <person name="Hemmerich C."/>
            <person name="Brun Y.V."/>
        </authorList>
    </citation>
    <scope>NUCLEOTIDE SEQUENCE [LARGE SCALE GENOMIC DNA]</scope>
    <source>
        <strain evidence="2">C19</strain>
    </source>
</reference>
<dbReference type="HOGENOM" id="CLU_3265025_0_0_5"/>
<gene>
    <name evidence="1" type="ORF">ABI_01130</name>
</gene>
<evidence type="ECO:0000313" key="1">
    <source>
        <dbReference type="EMBL" id="EGF91683.1"/>
    </source>
</evidence>
<proteinExistence type="predicted"/>
<dbReference type="STRING" id="715226.ABI_01130"/>
<dbReference type="Proteomes" id="UP000006512">
    <property type="component" value="Unassembled WGS sequence"/>
</dbReference>
<accession>F4QHX2</accession>
<evidence type="ECO:0000313" key="2">
    <source>
        <dbReference type="Proteomes" id="UP000006512"/>
    </source>
</evidence>
<dbReference type="AlphaFoldDB" id="F4QHX2"/>
<sequence>MIFGKYNTDAVYKICNNILIYNNKYKFREMLFEALRCVSSN</sequence>
<dbReference type="EMBL" id="GL883077">
    <property type="protein sequence ID" value="EGF91683.1"/>
    <property type="molecule type" value="Genomic_DNA"/>
</dbReference>
<organism evidence="1 2">
    <name type="scientific">Asticcacaulis biprosthecium C19</name>
    <dbReference type="NCBI Taxonomy" id="715226"/>
    <lineage>
        <taxon>Bacteria</taxon>
        <taxon>Pseudomonadati</taxon>
        <taxon>Pseudomonadota</taxon>
        <taxon>Alphaproteobacteria</taxon>
        <taxon>Caulobacterales</taxon>
        <taxon>Caulobacteraceae</taxon>
        <taxon>Asticcacaulis</taxon>
    </lineage>
</organism>
<keyword evidence="2" id="KW-1185">Reference proteome</keyword>
<name>F4QHX2_9CAUL</name>
<protein>
    <submittedName>
        <fullName evidence="1">Uncharacterized protein</fullName>
    </submittedName>
</protein>